<sequence>MFRTDVAQNLLEGFDAVSSQIDGLNDILRSAPEFSNGERYQFVHSPVEQHRALYSFLLQVKKHGEEGVDLFKEPRRFLRSSACWSRGMPTPRFSMRPVR</sequence>
<dbReference type="PATRIC" id="fig|40324.63.peg.3508"/>
<comment type="caution">
    <text evidence="1">The sequence shown here is derived from an EMBL/GenBank/DDBJ whole genome shotgun (WGS) entry which is preliminary data.</text>
</comment>
<gene>
    <name evidence="1" type="ORF">VM57_09485</name>
</gene>
<dbReference type="EMBL" id="JZRZ01000017">
    <property type="protein sequence ID" value="KKD57353.1"/>
    <property type="molecule type" value="Genomic_DNA"/>
</dbReference>
<protein>
    <submittedName>
        <fullName evidence="1">Uncharacterized protein</fullName>
    </submittedName>
</protein>
<evidence type="ECO:0000313" key="1">
    <source>
        <dbReference type="EMBL" id="KKD57353.1"/>
    </source>
</evidence>
<accession>A0A0F5ZNT7</accession>
<dbReference type="Proteomes" id="UP000243478">
    <property type="component" value="Unassembled WGS sequence"/>
</dbReference>
<dbReference type="AlphaFoldDB" id="A0A0F5ZNT7"/>
<proteinExistence type="predicted"/>
<name>A0A0F5ZNT7_STEMA</name>
<reference evidence="1 2" key="1">
    <citation type="submission" date="2015-03" db="EMBL/GenBank/DDBJ databases">
        <title>Draft genome of Stenotrophomonas maltophila isolated from urine specimen.</title>
        <authorList>
            <person name="Murugan N."/>
            <person name="Malathi J."/>
            <person name="Umashankar V."/>
            <person name="Madhavan H."/>
        </authorList>
    </citation>
    <scope>NUCLEOTIDE SEQUENCE [LARGE SCALE GENOMIC DNA]</scope>
    <source>
        <strain evidence="1 2">JMNMN1</strain>
    </source>
</reference>
<evidence type="ECO:0000313" key="2">
    <source>
        <dbReference type="Proteomes" id="UP000243478"/>
    </source>
</evidence>
<organism evidence="1 2">
    <name type="scientific">Stenotrophomonas maltophilia</name>
    <name type="common">Pseudomonas maltophilia</name>
    <name type="synonym">Xanthomonas maltophilia</name>
    <dbReference type="NCBI Taxonomy" id="40324"/>
    <lineage>
        <taxon>Bacteria</taxon>
        <taxon>Pseudomonadati</taxon>
        <taxon>Pseudomonadota</taxon>
        <taxon>Gammaproteobacteria</taxon>
        <taxon>Lysobacterales</taxon>
        <taxon>Lysobacteraceae</taxon>
        <taxon>Stenotrophomonas</taxon>
        <taxon>Stenotrophomonas maltophilia group</taxon>
    </lineage>
</organism>